<dbReference type="Proteomes" id="UP001152622">
    <property type="component" value="Chromosome 20"/>
</dbReference>
<dbReference type="EMBL" id="JAINUF010000020">
    <property type="protein sequence ID" value="KAJ8335422.1"/>
    <property type="molecule type" value="Genomic_DNA"/>
</dbReference>
<dbReference type="AlphaFoldDB" id="A0A9Q1EAZ4"/>
<organism evidence="1 2">
    <name type="scientific">Synaphobranchus kaupii</name>
    <name type="common">Kaup's arrowtooth eel</name>
    <dbReference type="NCBI Taxonomy" id="118154"/>
    <lineage>
        <taxon>Eukaryota</taxon>
        <taxon>Metazoa</taxon>
        <taxon>Chordata</taxon>
        <taxon>Craniata</taxon>
        <taxon>Vertebrata</taxon>
        <taxon>Euteleostomi</taxon>
        <taxon>Actinopterygii</taxon>
        <taxon>Neopterygii</taxon>
        <taxon>Teleostei</taxon>
        <taxon>Anguilliformes</taxon>
        <taxon>Synaphobranchidae</taxon>
        <taxon>Synaphobranchus</taxon>
    </lineage>
</organism>
<evidence type="ECO:0000313" key="2">
    <source>
        <dbReference type="Proteomes" id="UP001152622"/>
    </source>
</evidence>
<name>A0A9Q1EAZ4_SYNKA</name>
<keyword evidence="2" id="KW-1185">Reference proteome</keyword>
<evidence type="ECO:0000313" key="1">
    <source>
        <dbReference type="EMBL" id="KAJ8335422.1"/>
    </source>
</evidence>
<sequence>MPMRKDGQWIGWEWDFLPDSLCRGTISLQPSQPGREQRLPLEDIMQEALNGMELGYHARYLGFSCGPDAP</sequence>
<gene>
    <name evidence="1" type="ORF">SKAU_G00387640</name>
</gene>
<comment type="caution">
    <text evidence="1">The sequence shown here is derived from an EMBL/GenBank/DDBJ whole genome shotgun (WGS) entry which is preliminary data.</text>
</comment>
<reference evidence="1" key="1">
    <citation type="journal article" date="2023" name="Science">
        <title>Genome structures resolve the early diversification of teleost fishes.</title>
        <authorList>
            <person name="Parey E."/>
            <person name="Louis A."/>
            <person name="Montfort J."/>
            <person name="Bouchez O."/>
            <person name="Roques C."/>
            <person name="Iampietro C."/>
            <person name="Lluch J."/>
            <person name="Castinel A."/>
            <person name="Donnadieu C."/>
            <person name="Desvignes T."/>
            <person name="Floi Bucao C."/>
            <person name="Jouanno E."/>
            <person name="Wen M."/>
            <person name="Mejri S."/>
            <person name="Dirks R."/>
            <person name="Jansen H."/>
            <person name="Henkel C."/>
            <person name="Chen W.J."/>
            <person name="Zahm M."/>
            <person name="Cabau C."/>
            <person name="Klopp C."/>
            <person name="Thompson A.W."/>
            <person name="Robinson-Rechavi M."/>
            <person name="Braasch I."/>
            <person name="Lecointre G."/>
            <person name="Bobe J."/>
            <person name="Postlethwait J.H."/>
            <person name="Berthelot C."/>
            <person name="Roest Crollius H."/>
            <person name="Guiguen Y."/>
        </authorList>
    </citation>
    <scope>NUCLEOTIDE SEQUENCE</scope>
    <source>
        <strain evidence="1">WJC10195</strain>
    </source>
</reference>
<accession>A0A9Q1EAZ4</accession>
<proteinExistence type="predicted"/>
<protein>
    <submittedName>
        <fullName evidence="1">Uncharacterized protein</fullName>
    </submittedName>
</protein>